<dbReference type="EC" id="3.1.26.5" evidence="8"/>
<evidence type="ECO:0000313" key="10">
    <source>
        <dbReference type="Proteomes" id="UP000646946"/>
    </source>
</evidence>
<keyword evidence="2 8" id="KW-0819">tRNA processing</keyword>
<evidence type="ECO:0000256" key="4">
    <source>
        <dbReference type="ARBA" id="ARBA00022723"/>
    </source>
</evidence>
<keyword evidence="5 8" id="KW-0255">Endonuclease</keyword>
<feature type="binding site" evidence="8">
    <location>
        <position position="66"/>
    </location>
    <ligand>
        <name>Zn(2+)</name>
        <dbReference type="ChEBI" id="CHEBI:29105"/>
    </ligand>
</feature>
<evidence type="ECO:0000256" key="5">
    <source>
        <dbReference type="ARBA" id="ARBA00022759"/>
    </source>
</evidence>
<evidence type="ECO:0000256" key="8">
    <source>
        <dbReference type="HAMAP-Rule" id="MF_00757"/>
    </source>
</evidence>
<proteinExistence type="inferred from homology"/>
<evidence type="ECO:0000256" key="1">
    <source>
        <dbReference type="ARBA" id="ARBA00022490"/>
    </source>
</evidence>
<evidence type="ECO:0000256" key="3">
    <source>
        <dbReference type="ARBA" id="ARBA00022722"/>
    </source>
</evidence>
<comment type="caution">
    <text evidence="9">The sequence shown here is derived from an EMBL/GenBank/DDBJ whole genome shotgun (WGS) entry which is preliminary data.</text>
</comment>
<evidence type="ECO:0000313" key="9">
    <source>
        <dbReference type="EMBL" id="HIK00949.1"/>
    </source>
</evidence>
<keyword evidence="10" id="KW-1185">Reference proteome</keyword>
<feature type="binding site" evidence="8">
    <location>
        <position position="92"/>
    </location>
    <ligand>
        <name>Zn(2+)</name>
        <dbReference type="ChEBI" id="CHEBI:29105"/>
    </ligand>
</feature>
<dbReference type="HAMAP" id="MF_00757">
    <property type="entry name" value="RNase_P_4"/>
    <property type="match status" value="1"/>
</dbReference>
<keyword evidence="4 8" id="KW-0479">Metal-binding</keyword>
<dbReference type="GO" id="GO:0008270">
    <property type="term" value="F:zinc ion binding"/>
    <property type="evidence" value="ECO:0007669"/>
    <property type="project" value="UniProtKB-UniRule"/>
</dbReference>
<dbReference type="GO" id="GO:0001682">
    <property type="term" value="P:tRNA 5'-leader removal"/>
    <property type="evidence" value="ECO:0007669"/>
    <property type="project" value="UniProtKB-UniRule"/>
</dbReference>
<name>A0A832V158_9ARCH</name>
<keyword evidence="3 8" id="KW-0540">Nuclease</keyword>
<dbReference type="Proteomes" id="UP000646946">
    <property type="component" value="Unassembled WGS sequence"/>
</dbReference>
<dbReference type="GO" id="GO:0004526">
    <property type="term" value="F:ribonuclease P activity"/>
    <property type="evidence" value="ECO:0007669"/>
    <property type="project" value="UniProtKB-UniRule"/>
</dbReference>
<evidence type="ECO:0000256" key="6">
    <source>
        <dbReference type="ARBA" id="ARBA00022801"/>
    </source>
</evidence>
<comment type="function">
    <text evidence="8">Part of ribonuclease P, a protein complex that generates mature tRNA molecules by cleaving their 5'-ends.</text>
</comment>
<comment type="cofactor">
    <cofactor evidence="8">
        <name>Zn(2+)</name>
        <dbReference type="ChEBI" id="CHEBI:29105"/>
    </cofactor>
    <text evidence="8">Binds 1 zinc ion per subunit.</text>
</comment>
<comment type="subcellular location">
    <subcellularLocation>
        <location evidence="8">Cytoplasm</location>
    </subcellularLocation>
</comment>
<dbReference type="AlphaFoldDB" id="A0A832V158"/>
<dbReference type="Gene3D" id="6.20.50.20">
    <property type="match status" value="1"/>
</dbReference>
<keyword evidence="7 8" id="KW-0862">Zinc</keyword>
<dbReference type="PANTHER" id="PTHR14742:SF0">
    <property type="entry name" value="RIBONUCLEASE P PROTEIN SUBUNIT P21"/>
    <property type="match status" value="1"/>
</dbReference>
<dbReference type="InterPro" id="IPR007175">
    <property type="entry name" value="Rpr2/Snm1/Rpp21"/>
</dbReference>
<keyword evidence="6 8" id="KW-0378">Hydrolase</keyword>
<feature type="binding site" evidence="8">
    <location>
        <position position="89"/>
    </location>
    <ligand>
        <name>Zn(2+)</name>
        <dbReference type="ChEBI" id="CHEBI:29105"/>
    </ligand>
</feature>
<gene>
    <name evidence="8" type="primary">rnp4</name>
    <name evidence="9" type="ORF">H1016_05455</name>
</gene>
<dbReference type="PIRSF" id="PIRSF004878">
    <property type="entry name" value="RNase_P_4"/>
    <property type="match status" value="1"/>
</dbReference>
<reference evidence="9 10" key="1">
    <citation type="journal article" name="Nat. Commun.">
        <title>Undinarchaeota illuminate DPANN phylogeny and the impact of gene transfer on archaeal evolution.</title>
        <authorList>
            <person name="Dombrowski N."/>
            <person name="Williams T.A."/>
            <person name="Sun J."/>
            <person name="Woodcroft B.J."/>
            <person name="Lee J.H."/>
            <person name="Minh B.Q."/>
            <person name="Rinke C."/>
            <person name="Spang A."/>
        </authorList>
    </citation>
    <scope>NUCLEOTIDE SEQUENCE [LARGE SCALE GENOMIC DNA]</scope>
    <source>
        <strain evidence="9">MAG_bin1129</strain>
    </source>
</reference>
<accession>A0A832V158</accession>
<dbReference type="GO" id="GO:0005737">
    <property type="term" value="C:cytoplasm"/>
    <property type="evidence" value="ECO:0007669"/>
    <property type="project" value="UniProtKB-SubCell"/>
</dbReference>
<protein>
    <recommendedName>
        <fullName evidence="8">Ribonuclease P protein component 4</fullName>
        <shortName evidence="8">RNase P component 4</shortName>
        <ecNumber evidence="8">3.1.26.5</ecNumber>
    </recommendedName>
    <alternativeName>
        <fullName evidence="8">Rpp21</fullName>
    </alternativeName>
</protein>
<dbReference type="PANTHER" id="PTHR14742">
    <property type="entry name" value="RIBONUCLEASE P SUBUNIT P21"/>
    <property type="match status" value="1"/>
</dbReference>
<comment type="catalytic activity">
    <reaction evidence="8">
        <text>Endonucleolytic cleavage of RNA, removing 5'-extranucleotides from tRNA precursor.</text>
        <dbReference type="EC" id="3.1.26.5"/>
    </reaction>
</comment>
<organism evidence="9 10">
    <name type="scientific">Candidatus Naiadarchaeum limnaeum</name>
    <dbReference type="NCBI Taxonomy" id="2756139"/>
    <lineage>
        <taxon>Archaea</taxon>
        <taxon>Candidatus Undinarchaeota</taxon>
        <taxon>Candidatus Undinarchaeia</taxon>
        <taxon>Candidatus Naiadarchaeales</taxon>
        <taxon>Candidatus Naiadarchaeaceae</taxon>
        <taxon>Candidatus Naiadarchaeum</taxon>
    </lineage>
</organism>
<evidence type="ECO:0000256" key="7">
    <source>
        <dbReference type="ARBA" id="ARBA00022833"/>
    </source>
</evidence>
<dbReference type="Gene3D" id="1.20.5.420">
    <property type="entry name" value="Immunoglobulin FC, subunit C"/>
    <property type="match status" value="1"/>
</dbReference>
<dbReference type="InterPro" id="IPR016432">
    <property type="entry name" value="RNP4"/>
</dbReference>
<dbReference type="Pfam" id="PF04032">
    <property type="entry name" value="Rpr2"/>
    <property type="match status" value="1"/>
</dbReference>
<comment type="subunit">
    <text evidence="8">Consists of a catalytic RNA component and at least 4-5 protein subunits.</text>
</comment>
<feature type="binding site" evidence="8">
    <location>
        <position position="63"/>
    </location>
    <ligand>
        <name>Zn(2+)</name>
        <dbReference type="ChEBI" id="CHEBI:29105"/>
    </ligand>
</feature>
<dbReference type="GO" id="GO:0030677">
    <property type="term" value="C:ribonuclease P complex"/>
    <property type="evidence" value="ECO:0007669"/>
    <property type="project" value="UniProtKB-UniRule"/>
</dbReference>
<comment type="similarity">
    <text evidence="8">Belongs to the eukaryotic/archaeal RNase P protein component 4 family.</text>
</comment>
<evidence type="ECO:0000256" key="2">
    <source>
        <dbReference type="ARBA" id="ARBA00022694"/>
    </source>
</evidence>
<sequence length="104" mass="12497">MKRFKKPDWQKQISRERIEILFSEAEKIFRTNPERAKNYIKQAWRIALKYRVRIPLALKRSFCKKCFYYLKAGASASIRLNKQRLIITCKNCGAVKRIPYKRKG</sequence>
<keyword evidence="1 8" id="KW-0963">Cytoplasm</keyword>
<dbReference type="EMBL" id="DVAB01000049">
    <property type="protein sequence ID" value="HIK00949.1"/>
    <property type="molecule type" value="Genomic_DNA"/>
</dbReference>